<evidence type="ECO:0000256" key="2">
    <source>
        <dbReference type="ARBA" id="ARBA00022475"/>
    </source>
</evidence>
<comment type="caution">
    <text evidence="9">The sequence shown here is derived from an EMBL/GenBank/DDBJ whole genome shotgun (WGS) entry which is preliminary data.</text>
</comment>
<sequence length="533" mass="61402">MTRVEKILHKTFSFFEEKLDVLLIFSFSVSIFVRLIFSKYDFILRKDAFTYLLKSIEITNGNFTPVYSHEIGLSLFTAPLLLLFRSLSIYEKMIIAKTTSCLIGASIIFPLYLITKELKIAKRAQILTIILFTFYTSLVSMSEGFLTEPLFTLVFLFSIYFVIKSLQDKKYIIFSFIFAALSWWIRPTGAFVFVILFISTIILHRNKLKRVVKSLLFGVLAFCAVAAPFIILRYSTFGSFSYGENDKFLVDAYEMVWSNNIPITSAVGYLQSHGIYDIFVKFVLKGLFKVIFDFFYGSNFYTTGFIVSPLIAIFYFFGLLNYFAKRKYAPLIISFFIYIGGLSIIYSIFGTQRHLLPMVPFVLVFSALGLYELSRKIKYTYRFLSLFVIVFILFSLVSPLMNKMNEAEPHMPQWAAWAANNIQGKIGIIDGGELIMMHLSDTSVSGVNQIDLYASKSNLSVTRPGYFTDLAAAMPYFQEIGLTHLALDKGNIDRRPYLKEVYLPQYSSLFTEIYSDFDSGERWEMKIYKINYD</sequence>
<evidence type="ECO:0000313" key="10">
    <source>
        <dbReference type="Proteomes" id="UP000177263"/>
    </source>
</evidence>
<gene>
    <name evidence="9" type="ORF">A2801_00545</name>
</gene>
<evidence type="ECO:0000256" key="1">
    <source>
        <dbReference type="ARBA" id="ARBA00004651"/>
    </source>
</evidence>
<proteinExistence type="predicted"/>
<feature type="transmembrane region" description="Helical" evidence="8">
    <location>
        <begin position="94"/>
        <end position="114"/>
    </location>
</feature>
<organism evidence="9 10">
    <name type="scientific">Candidatus Woesebacteria bacterium RIFCSPHIGHO2_01_FULL_41_10</name>
    <dbReference type="NCBI Taxonomy" id="1802500"/>
    <lineage>
        <taxon>Bacteria</taxon>
        <taxon>Candidatus Woeseibacteriota</taxon>
    </lineage>
</organism>
<feature type="transmembrane region" description="Helical" evidence="8">
    <location>
        <begin position="183"/>
        <end position="203"/>
    </location>
</feature>
<evidence type="ECO:0000256" key="8">
    <source>
        <dbReference type="SAM" id="Phobius"/>
    </source>
</evidence>
<feature type="transmembrane region" description="Helical" evidence="8">
    <location>
        <begin position="300"/>
        <end position="324"/>
    </location>
</feature>
<keyword evidence="7 8" id="KW-0472">Membrane</keyword>
<feature type="transmembrane region" description="Helical" evidence="8">
    <location>
        <begin position="21"/>
        <end position="37"/>
    </location>
</feature>
<name>A0A1F7YRQ4_9BACT</name>
<keyword evidence="6 8" id="KW-1133">Transmembrane helix</keyword>
<evidence type="ECO:0000256" key="7">
    <source>
        <dbReference type="ARBA" id="ARBA00023136"/>
    </source>
</evidence>
<accession>A0A1F7YRQ4</accession>
<evidence type="ECO:0008006" key="11">
    <source>
        <dbReference type="Google" id="ProtNLM"/>
    </source>
</evidence>
<feature type="transmembrane region" description="Helical" evidence="8">
    <location>
        <begin position="215"/>
        <end position="234"/>
    </location>
</feature>
<dbReference type="PANTHER" id="PTHR33908:SF11">
    <property type="entry name" value="MEMBRANE PROTEIN"/>
    <property type="match status" value="1"/>
</dbReference>
<dbReference type="Proteomes" id="UP000177263">
    <property type="component" value="Unassembled WGS sequence"/>
</dbReference>
<dbReference type="GO" id="GO:0016763">
    <property type="term" value="F:pentosyltransferase activity"/>
    <property type="evidence" value="ECO:0007669"/>
    <property type="project" value="TreeGrafter"/>
</dbReference>
<dbReference type="InterPro" id="IPR050297">
    <property type="entry name" value="LipidA_mod_glycosyltrf_83"/>
</dbReference>
<evidence type="ECO:0000256" key="6">
    <source>
        <dbReference type="ARBA" id="ARBA00022989"/>
    </source>
</evidence>
<dbReference type="GO" id="GO:0009103">
    <property type="term" value="P:lipopolysaccharide biosynthetic process"/>
    <property type="evidence" value="ECO:0007669"/>
    <property type="project" value="UniProtKB-ARBA"/>
</dbReference>
<keyword evidence="2" id="KW-1003">Cell membrane</keyword>
<reference evidence="9 10" key="1">
    <citation type="journal article" date="2016" name="Nat. Commun.">
        <title>Thousands of microbial genomes shed light on interconnected biogeochemical processes in an aquifer system.</title>
        <authorList>
            <person name="Anantharaman K."/>
            <person name="Brown C.T."/>
            <person name="Hug L.A."/>
            <person name="Sharon I."/>
            <person name="Castelle C.J."/>
            <person name="Probst A.J."/>
            <person name="Thomas B.C."/>
            <person name="Singh A."/>
            <person name="Wilkins M.J."/>
            <person name="Karaoz U."/>
            <person name="Brodie E.L."/>
            <person name="Williams K.H."/>
            <person name="Hubbard S.S."/>
            <person name="Banfield J.F."/>
        </authorList>
    </citation>
    <scope>NUCLEOTIDE SEQUENCE [LARGE SCALE GENOMIC DNA]</scope>
</reference>
<keyword evidence="3" id="KW-0328">Glycosyltransferase</keyword>
<evidence type="ECO:0000256" key="3">
    <source>
        <dbReference type="ARBA" id="ARBA00022676"/>
    </source>
</evidence>
<keyword evidence="5 8" id="KW-0812">Transmembrane</keyword>
<evidence type="ECO:0000313" key="9">
    <source>
        <dbReference type="EMBL" id="OGM29993.1"/>
    </source>
</evidence>
<feature type="transmembrane region" description="Helical" evidence="8">
    <location>
        <begin position="355"/>
        <end position="371"/>
    </location>
</feature>
<comment type="subcellular location">
    <subcellularLocation>
        <location evidence="1">Cell membrane</location>
        <topology evidence="1">Multi-pass membrane protein</topology>
    </subcellularLocation>
</comment>
<dbReference type="PANTHER" id="PTHR33908">
    <property type="entry name" value="MANNOSYLTRANSFERASE YKCB-RELATED"/>
    <property type="match status" value="1"/>
</dbReference>
<dbReference type="AlphaFoldDB" id="A0A1F7YRQ4"/>
<evidence type="ECO:0000256" key="4">
    <source>
        <dbReference type="ARBA" id="ARBA00022679"/>
    </source>
</evidence>
<feature type="transmembrane region" description="Helical" evidence="8">
    <location>
        <begin position="145"/>
        <end position="163"/>
    </location>
</feature>
<protein>
    <recommendedName>
        <fullName evidence="11">Glycosyltransferase RgtA/B/C/D-like domain-containing protein</fullName>
    </recommendedName>
</protein>
<dbReference type="GO" id="GO:0005886">
    <property type="term" value="C:plasma membrane"/>
    <property type="evidence" value="ECO:0007669"/>
    <property type="project" value="UniProtKB-SubCell"/>
</dbReference>
<feature type="transmembrane region" description="Helical" evidence="8">
    <location>
        <begin position="331"/>
        <end position="349"/>
    </location>
</feature>
<feature type="transmembrane region" description="Helical" evidence="8">
    <location>
        <begin position="383"/>
        <end position="401"/>
    </location>
</feature>
<evidence type="ECO:0000256" key="5">
    <source>
        <dbReference type="ARBA" id="ARBA00022692"/>
    </source>
</evidence>
<dbReference type="EMBL" id="MGGM01000006">
    <property type="protein sequence ID" value="OGM29993.1"/>
    <property type="molecule type" value="Genomic_DNA"/>
</dbReference>
<keyword evidence="4" id="KW-0808">Transferase</keyword>